<comment type="function">
    <text evidence="5">A flexible structure which links the flagellar filament to the drive apparatus in the basal body.</text>
</comment>
<evidence type="ECO:0000259" key="9">
    <source>
        <dbReference type="Pfam" id="PF22692"/>
    </source>
</evidence>
<dbReference type="RefSeq" id="WP_137098918.1">
    <property type="nucleotide sequence ID" value="NZ_CP039865.1"/>
</dbReference>
<feature type="domain" description="Flagellar basal body rod protein N-terminal" evidence="6">
    <location>
        <begin position="7"/>
        <end position="37"/>
    </location>
</feature>
<dbReference type="Proteomes" id="UP000298588">
    <property type="component" value="Chromosome"/>
</dbReference>
<evidence type="ECO:0000256" key="5">
    <source>
        <dbReference type="RuleBase" id="RU362116"/>
    </source>
</evidence>
<feature type="domain" description="Flagellar hook protein FlgE/F/G-like D1" evidence="9">
    <location>
        <begin position="84"/>
        <end position="127"/>
    </location>
</feature>
<keyword evidence="10" id="KW-0966">Cell projection</keyword>
<keyword evidence="11" id="KW-1185">Reference proteome</keyword>
<evidence type="ECO:0000256" key="2">
    <source>
        <dbReference type="ARBA" id="ARBA00009677"/>
    </source>
</evidence>
<dbReference type="NCBIfam" id="TIGR03506">
    <property type="entry name" value="FlgEFG_subfam"/>
    <property type="match status" value="1"/>
</dbReference>
<reference evidence="10 11" key="1">
    <citation type="submission" date="2019-04" db="EMBL/GenBank/DDBJ databases">
        <title>Phreatobacter aquaticus sp. nov.</title>
        <authorList>
            <person name="Choi A."/>
            <person name="Baek K."/>
        </authorList>
    </citation>
    <scope>NUCLEOTIDE SEQUENCE [LARGE SCALE GENOMIC DNA]</scope>
    <source>
        <strain evidence="10 11">NMCR1094</strain>
    </source>
</reference>
<gene>
    <name evidence="10" type="primary">flgE</name>
    <name evidence="10" type="ORF">E8L99_07280</name>
</gene>
<dbReference type="GO" id="GO:0009424">
    <property type="term" value="C:bacterial-type flagellum hook"/>
    <property type="evidence" value="ECO:0007669"/>
    <property type="project" value="TreeGrafter"/>
</dbReference>
<dbReference type="PANTHER" id="PTHR30435:SF1">
    <property type="entry name" value="FLAGELLAR HOOK PROTEIN FLGE"/>
    <property type="match status" value="1"/>
</dbReference>
<dbReference type="InterPro" id="IPR001444">
    <property type="entry name" value="Flag_bb_rod_N"/>
</dbReference>
<protein>
    <recommendedName>
        <fullName evidence="3 5">Flagellar hook protein FlgE</fullName>
    </recommendedName>
</protein>
<sequence>MSLSGALNSAVSALSSQSSALAMISDNISNSSTYGYKTTTASFESMLTGSSSSAYSSGGVSVSSVSNISTAGLLVASTTSSNMAISGSGFFVVTDGANSNQTFYSRNGEFTTDSDGYLVNGDYYLQGWKTDAEGNIVGSSTQSSLTAIDTNSVATIASATTKMSLQANLPSNAATNDTFTSEVELYDSLGTAATSTVTWTKTGDNAWTASFSDPTAADGTTQLGTVSSSDITITFNTDGTLASTSPSPATLSIGAWTTGAADSTITLDMGTIGSSSGLTQLSSTADTLAVSLTQDQDGVSYGSLTGVEIGDNGTVYANYDNGEQRAIYKVAVATFNNADGLTAMSGGVYAASSESGGSTLHIAGTGGAGDVLGSKLEASTTDTNQEFSNMMSAQQAYSAAAQVMSTVNKMYDTLISAVR</sequence>
<evidence type="ECO:0000256" key="1">
    <source>
        <dbReference type="ARBA" id="ARBA00004117"/>
    </source>
</evidence>
<dbReference type="OrthoDB" id="8372879at2"/>
<evidence type="ECO:0000313" key="11">
    <source>
        <dbReference type="Proteomes" id="UP000298588"/>
    </source>
</evidence>
<dbReference type="Pfam" id="PF00460">
    <property type="entry name" value="Flg_bb_rod"/>
    <property type="match status" value="1"/>
</dbReference>
<name>A0A4D7QJP5_9HYPH</name>
<proteinExistence type="inferred from homology"/>
<dbReference type="InterPro" id="IPR037925">
    <property type="entry name" value="FlgE/F/G-like"/>
</dbReference>
<feature type="domain" description="Flagellar basal-body/hook protein C-terminal" evidence="7">
    <location>
        <begin position="376"/>
        <end position="416"/>
    </location>
</feature>
<dbReference type="Pfam" id="PF22692">
    <property type="entry name" value="LlgE_F_G_D1"/>
    <property type="match status" value="1"/>
</dbReference>
<keyword evidence="10" id="KW-0969">Cilium</keyword>
<dbReference type="Gene3D" id="2.60.98.20">
    <property type="entry name" value="Flagellar hook protein FlgE"/>
    <property type="match status" value="1"/>
</dbReference>
<dbReference type="AlphaFoldDB" id="A0A4D7QJP5"/>
<dbReference type="GO" id="GO:0005829">
    <property type="term" value="C:cytosol"/>
    <property type="evidence" value="ECO:0007669"/>
    <property type="project" value="TreeGrafter"/>
</dbReference>
<keyword evidence="4 5" id="KW-0975">Bacterial flagellum</keyword>
<feature type="domain" description="Flagellar hook protein FlgE D2" evidence="8">
    <location>
        <begin position="168"/>
        <end position="290"/>
    </location>
</feature>
<comment type="subcellular location">
    <subcellularLocation>
        <location evidence="1 5">Bacterial flagellum basal body</location>
    </subcellularLocation>
</comment>
<dbReference type="InterPro" id="IPR020013">
    <property type="entry name" value="Flagellar_FlgE/F/G"/>
</dbReference>
<dbReference type="InterPro" id="IPR037058">
    <property type="entry name" value="Falgellar_hook_FlgE_sf"/>
</dbReference>
<evidence type="ECO:0000259" key="6">
    <source>
        <dbReference type="Pfam" id="PF00460"/>
    </source>
</evidence>
<keyword evidence="10" id="KW-0282">Flagellum</keyword>
<dbReference type="Pfam" id="PF07559">
    <property type="entry name" value="FlgE_D2"/>
    <property type="match status" value="1"/>
</dbReference>
<organism evidence="10 11">
    <name type="scientific">Phreatobacter aquaticus</name>
    <dbReference type="NCBI Taxonomy" id="2570229"/>
    <lineage>
        <taxon>Bacteria</taxon>
        <taxon>Pseudomonadati</taxon>
        <taxon>Pseudomonadota</taxon>
        <taxon>Alphaproteobacteria</taxon>
        <taxon>Hyphomicrobiales</taxon>
        <taxon>Phreatobacteraceae</taxon>
        <taxon>Phreatobacter</taxon>
    </lineage>
</organism>
<dbReference type="NCBIfam" id="NF004242">
    <property type="entry name" value="PRK05682.2-1"/>
    <property type="match status" value="1"/>
</dbReference>
<dbReference type="InterPro" id="IPR053967">
    <property type="entry name" value="LlgE_F_G-like_D1"/>
</dbReference>
<accession>A0A4D7QJP5</accession>
<dbReference type="PROSITE" id="PS00588">
    <property type="entry name" value="FLAGELLA_BB_ROD"/>
    <property type="match status" value="1"/>
</dbReference>
<dbReference type="InterPro" id="IPR010930">
    <property type="entry name" value="Flg_bb/hook_C_dom"/>
</dbReference>
<evidence type="ECO:0000259" key="8">
    <source>
        <dbReference type="Pfam" id="PF07559"/>
    </source>
</evidence>
<evidence type="ECO:0000256" key="4">
    <source>
        <dbReference type="ARBA" id="ARBA00023143"/>
    </source>
</evidence>
<dbReference type="GO" id="GO:0009425">
    <property type="term" value="C:bacterial-type flagellum basal body"/>
    <property type="evidence" value="ECO:0007669"/>
    <property type="project" value="UniProtKB-SubCell"/>
</dbReference>
<dbReference type="SUPFAM" id="SSF117143">
    <property type="entry name" value="Flagellar hook protein flgE"/>
    <property type="match status" value="1"/>
</dbReference>
<dbReference type="InterPro" id="IPR011491">
    <property type="entry name" value="FlgE_D2"/>
</dbReference>
<comment type="similarity">
    <text evidence="2 5">Belongs to the flagella basal body rod proteins family.</text>
</comment>
<dbReference type="GO" id="GO:0071978">
    <property type="term" value="P:bacterial-type flagellum-dependent swarming motility"/>
    <property type="evidence" value="ECO:0007669"/>
    <property type="project" value="TreeGrafter"/>
</dbReference>
<dbReference type="EMBL" id="CP039865">
    <property type="protein sequence ID" value="QCK85584.1"/>
    <property type="molecule type" value="Genomic_DNA"/>
</dbReference>
<dbReference type="KEGG" id="paqt:E8L99_07280"/>
<evidence type="ECO:0000259" key="7">
    <source>
        <dbReference type="Pfam" id="PF06429"/>
    </source>
</evidence>
<dbReference type="Pfam" id="PF06429">
    <property type="entry name" value="Flg_bbr_C"/>
    <property type="match status" value="1"/>
</dbReference>
<evidence type="ECO:0000256" key="3">
    <source>
        <dbReference type="ARBA" id="ARBA00019015"/>
    </source>
</evidence>
<evidence type="ECO:0000313" key="10">
    <source>
        <dbReference type="EMBL" id="QCK85584.1"/>
    </source>
</evidence>
<dbReference type="InterPro" id="IPR019776">
    <property type="entry name" value="Flagellar_basal_body_rod_CS"/>
</dbReference>
<dbReference type="PANTHER" id="PTHR30435">
    <property type="entry name" value="FLAGELLAR PROTEIN"/>
    <property type="match status" value="1"/>
</dbReference>